<dbReference type="InterPro" id="IPR001680">
    <property type="entry name" value="WD40_rpt"/>
</dbReference>
<feature type="repeat" description="WD" evidence="6">
    <location>
        <begin position="297"/>
        <end position="319"/>
    </location>
</feature>
<proteinExistence type="predicted"/>
<feature type="zinc finger region" description="C3H1-type" evidence="7">
    <location>
        <begin position="26"/>
        <end position="54"/>
    </location>
</feature>
<feature type="domain" description="C3H1-type" evidence="8">
    <location>
        <begin position="147"/>
        <end position="174"/>
    </location>
</feature>
<accession>A0AAW1Y2U4</accession>
<dbReference type="SMART" id="SM00356">
    <property type="entry name" value="ZnF_C3H1"/>
    <property type="match status" value="2"/>
</dbReference>
<dbReference type="InterPro" id="IPR036322">
    <property type="entry name" value="WD40_repeat_dom_sf"/>
</dbReference>
<dbReference type="GO" id="GO:0008270">
    <property type="term" value="F:zinc ion binding"/>
    <property type="evidence" value="ECO:0007669"/>
    <property type="project" value="UniProtKB-KW"/>
</dbReference>
<comment type="caution">
    <text evidence="9">The sequence shown here is derived from an EMBL/GenBank/DDBJ whole genome shotgun (WGS) entry which is preliminary data.</text>
</comment>
<evidence type="ECO:0000256" key="1">
    <source>
        <dbReference type="ARBA" id="ARBA00022574"/>
    </source>
</evidence>
<keyword evidence="3" id="KW-0677">Repeat</keyword>
<feature type="zinc finger region" description="C3H1-type" evidence="7">
    <location>
        <begin position="147"/>
        <end position="174"/>
    </location>
</feature>
<dbReference type="SUPFAM" id="SSF50978">
    <property type="entry name" value="WD40 repeat-like"/>
    <property type="match status" value="1"/>
</dbReference>
<keyword evidence="1 6" id="KW-0853">WD repeat</keyword>
<dbReference type="Pfam" id="PF00400">
    <property type="entry name" value="WD40"/>
    <property type="match status" value="3"/>
</dbReference>
<dbReference type="InterPro" id="IPR044715">
    <property type="entry name" value="WDR86-like"/>
</dbReference>
<evidence type="ECO:0000256" key="7">
    <source>
        <dbReference type="PROSITE-ProRule" id="PRU00723"/>
    </source>
</evidence>
<keyword evidence="4 7" id="KW-0863">Zinc-finger</keyword>
<evidence type="ECO:0000313" key="10">
    <source>
        <dbReference type="Proteomes" id="UP001457282"/>
    </source>
</evidence>
<protein>
    <recommendedName>
        <fullName evidence="8">C3H1-type domain-containing protein</fullName>
    </recommendedName>
</protein>
<organism evidence="9 10">
    <name type="scientific">Rubus argutus</name>
    <name type="common">Southern blackberry</name>
    <dbReference type="NCBI Taxonomy" id="59490"/>
    <lineage>
        <taxon>Eukaryota</taxon>
        <taxon>Viridiplantae</taxon>
        <taxon>Streptophyta</taxon>
        <taxon>Embryophyta</taxon>
        <taxon>Tracheophyta</taxon>
        <taxon>Spermatophyta</taxon>
        <taxon>Magnoliopsida</taxon>
        <taxon>eudicotyledons</taxon>
        <taxon>Gunneridae</taxon>
        <taxon>Pentapetalae</taxon>
        <taxon>rosids</taxon>
        <taxon>fabids</taxon>
        <taxon>Rosales</taxon>
        <taxon>Rosaceae</taxon>
        <taxon>Rosoideae</taxon>
        <taxon>Rosoideae incertae sedis</taxon>
        <taxon>Rubus</taxon>
    </lineage>
</organism>
<dbReference type="InterPro" id="IPR036855">
    <property type="entry name" value="Znf_CCCH_sf"/>
</dbReference>
<name>A0AAW1Y2U4_RUBAR</name>
<evidence type="ECO:0000256" key="2">
    <source>
        <dbReference type="ARBA" id="ARBA00022723"/>
    </source>
</evidence>
<evidence type="ECO:0000256" key="6">
    <source>
        <dbReference type="PROSITE-ProRule" id="PRU00221"/>
    </source>
</evidence>
<dbReference type="PROSITE" id="PS50082">
    <property type="entry name" value="WD_REPEATS_2"/>
    <property type="match status" value="3"/>
</dbReference>
<dbReference type="InterPro" id="IPR000571">
    <property type="entry name" value="Znf_CCCH"/>
</dbReference>
<dbReference type="AlphaFoldDB" id="A0AAW1Y2U4"/>
<reference evidence="9 10" key="1">
    <citation type="journal article" date="2023" name="G3 (Bethesda)">
        <title>A chromosome-length genome assembly and annotation of blackberry (Rubus argutus, cv. 'Hillquist').</title>
        <authorList>
            <person name="Bruna T."/>
            <person name="Aryal R."/>
            <person name="Dudchenko O."/>
            <person name="Sargent D.J."/>
            <person name="Mead D."/>
            <person name="Buti M."/>
            <person name="Cavallini A."/>
            <person name="Hytonen T."/>
            <person name="Andres J."/>
            <person name="Pham M."/>
            <person name="Weisz D."/>
            <person name="Mascagni F."/>
            <person name="Usai G."/>
            <person name="Natali L."/>
            <person name="Bassil N."/>
            <person name="Fernandez G.E."/>
            <person name="Lomsadze A."/>
            <person name="Armour M."/>
            <person name="Olukolu B."/>
            <person name="Poorten T."/>
            <person name="Britton C."/>
            <person name="Davik J."/>
            <person name="Ashrafi H."/>
            <person name="Aiden E.L."/>
            <person name="Borodovsky M."/>
            <person name="Worthington M."/>
        </authorList>
    </citation>
    <scope>NUCLEOTIDE SEQUENCE [LARGE SCALE GENOMIC DNA]</scope>
    <source>
        <strain evidence="9">PI 553951</strain>
    </source>
</reference>
<evidence type="ECO:0000313" key="9">
    <source>
        <dbReference type="EMBL" id="KAK9943053.1"/>
    </source>
</evidence>
<feature type="repeat" description="WD" evidence="6">
    <location>
        <begin position="320"/>
        <end position="349"/>
    </location>
</feature>
<dbReference type="PANTHER" id="PTHR44489">
    <property type="match status" value="1"/>
</dbReference>
<sequence>MAIKAVKRPTNRSEISVYSRPGGGGLQKTAVCKFWLAGICKRSEISCRFLHTEAPPTPVINPHSVKQKALVWKKEENITRRDNAESFTQKNIKSVATQESTVMQKRMATQQSLATHKSIPTEQGIPTEQSIPTQKSIATQKNNAILKPLEKVCTFWANGRCMKGDRCPCLHTWFRGDGFSMLAKLQDHKKMVTGIVLPEGSCKLYSASKDGTVRVWDCHTGRCGSVINLGGQAGSLYSKGPWVFAGAPNVVKAWNIQTNAEFSLSAPAGQVHAMEVGNEMLFAGTQEGVILLKPTGFISGSVDHTIRVWDLNTLQSIMTLNGHSDVVTSLIFWDQCLISCSLDCTIKVWAETGNLEATYTPTQERGLLGLSGMADAEAKPVLLCSCNDKSVRLYELPSFAERGRLFAKEEIGAIQVGPGGLFFSGDATGLPYCLEVGGTWPQSIVFMSSRLPTFQYYFGLQEPLRHNCRNCL</sequence>
<evidence type="ECO:0000256" key="4">
    <source>
        <dbReference type="ARBA" id="ARBA00022771"/>
    </source>
</evidence>
<dbReference type="PRINTS" id="PR00320">
    <property type="entry name" value="GPROTEINBRPT"/>
</dbReference>
<keyword evidence="5 7" id="KW-0862">Zinc</keyword>
<evidence type="ECO:0000256" key="3">
    <source>
        <dbReference type="ARBA" id="ARBA00022737"/>
    </source>
</evidence>
<dbReference type="PROSITE" id="PS50294">
    <property type="entry name" value="WD_REPEATS_REGION"/>
    <property type="match status" value="1"/>
</dbReference>
<dbReference type="PROSITE" id="PS50103">
    <property type="entry name" value="ZF_C3H1"/>
    <property type="match status" value="2"/>
</dbReference>
<dbReference type="SUPFAM" id="SSF90229">
    <property type="entry name" value="CCCH zinc finger"/>
    <property type="match status" value="1"/>
</dbReference>
<dbReference type="InterPro" id="IPR015943">
    <property type="entry name" value="WD40/YVTN_repeat-like_dom_sf"/>
</dbReference>
<dbReference type="Gene3D" id="2.130.10.10">
    <property type="entry name" value="YVTN repeat-like/Quinoprotein amine dehydrogenase"/>
    <property type="match status" value="2"/>
</dbReference>
<dbReference type="PANTHER" id="PTHR44489:SF14">
    <property type="entry name" value="ZINC FINGER CCCH DOMAIN-CONTAINING PROTEIN 59-RELATED"/>
    <property type="match status" value="1"/>
</dbReference>
<feature type="repeat" description="WD" evidence="6">
    <location>
        <begin position="185"/>
        <end position="226"/>
    </location>
</feature>
<dbReference type="Gene3D" id="3.30.1370.210">
    <property type="match status" value="1"/>
</dbReference>
<evidence type="ECO:0000256" key="5">
    <source>
        <dbReference type="ARBA" id="ARBA00022833"/>
    </source>
</evidence>
<dbReference type="EMBL" id="JBEDUW010000002">
    <property type="protein sequence ID" value="KAK9943053.1"/>
    <property type="molecule type" value="Genomic_DNA"/>
</dbReference>
<feature type="domain" description="C3H1-type" evidence="8">
    <location>
        <begin position="26"/>
        <end position="54"/>
    </location>
</feature>
<gene>
    <name evidence="9" type="ORF">M0R45_008676</name>
</gene>
<dbReference type="InterPro" id="IPR020472">
    <property type="entry name" value="WD40_PAC1"/>
</dbReference>
<dbReference type="SMART" id="SM00320">
    <property type="entry name" value="WD40"/>
    <property type="match status" value="4"/>
</dbReference>
<keyword evidence="10" id="KW-1185">Reference proteome</keyword>
<evidence type="ECO:0000259" key="8">
    <source>
        <dbReference type="PROSITE" id="PS50103"/>
    </source>
</evidence>
<keyword evidence="2 7" id="KW-0479">Metal-binding</keyword>
<dbReference type="Proteomes" id="UP001457282">
    <property type="component" value="Unassembled WGS sequence"/>
</dbReference>